<comment type="caution">
    <text evidence="2">The sequence shown here is derived from an EMBL/GenBank/DDBJ whole genome shotgun (WGS) entry which is preliminary data.</text>
</comment>
<dbReference type="Proteomes" id="UP000243975">
    <property type="component" value="Unassembled WGS sequence"/>
</dbReference>
<accession>A0A118K3U8</accession>
<sequence length="94" mass="10600">MDSKEQSEKLKNYEAQYASYLKAKYFSDKDIYGGKIFEEKAIIDGVTIWASSEPGTKSYADPLAYWNEKVARSEPQTETTTNLSNGKQSSKRSA</sequence>
<dbReference type="OMA" id="VPHTSKK"/>
<dbReference type="AlphaFoldDB" id="A0A118K3U8"/>
<reference evidence="2 3" key="1">
    <citation type="journal article" date="2016" name="Sci. Rep.">
        <title>The genome sequence of the outbreeding globe artichoke constructed de novo incorporating a phase-aware low-pass sequencing strategy of F1 progeny.</title>
        <authorList>
            <person name="Scaglione D."/>
            <person name="Reyes-Chin-Wo S."/>
            <person name="Acquadro A."/>
            <person name="Froenicke L."/>
            <person name="Portis E."/>
            <person name="Beitel C."/>
            <person name="Tirone M."/>
            <person name="Mauro R."/>
            <person name="Lo Monaco A."/>
            <person name="Mauromicale G."/>
            <person name="Faccioli P."/>
            <person name="Cattivelli L."/>
            <person name="Rieseberg L."/>
            <person name="Michelmore R."/>
            <person name="Lanteri S."/>
        </authorList>
    </citation>
    <scope>NUCLEOTIDE SEQUENCE [LARGE SCALE GENOMIC DNA]</scope>
    <source>
        <strain evidence="2">2C</strain>
    </source>
</reference>
<dbReference type="PANTHER" id="PTHR36078:SF2">
    <property type="entry name" value="OS09G0473966 PROTEIN"/>
    <property type="match status" value="1"/>
</dbReference>
<feature type="region of interest" description="Disordered" evidence="1">
    <location>
        <begin position="71"/>
        <end position="94"/>
    </location>
</feature>
<evidence type="ECO:0000313" key="3">
    <source>
        <dbReference type="Proteomes" id="UP000243975"/>
    </source>
</evidence>
<dbReference type="EMBL" id="LEKV01001823">
    <property type="protein sequence ID" value="KVI06482.1"/>
    <property type="molecule type" value="Genomic_DNA"/>
</dbReference>
<proteinExistence type="predicted"/>
<dbReference type="PANTHER" id="PTHR36078">
    <property type="entry name" value="BNACNNG21220D PROTEIN"/>
    <property type="match status" value="1"/>
</dbReference>
<organism evidence="2 3">
    <name type="scientific">Cynara cardunculus var. scolymus</name>
    <name type="common">Globe artichoke</name>
    <name type="synonym">Cynara scolymus</name>
    <dbReference type="NCBI Taxonomy" id="59895"/>
    <lineage>
        <taxon>Eukaryota</taxon>
        <taxon>Viridiplantae</taxon>
        <taxon>Streptophyta</taxon>
        <taxon>Embryophyta</taxon>
        <taxon>Tracheophyta</taxon>
        <taxon>Spermatophyta</taxon>
        <taxon>Magnoliopsida</taxon>
        <taxon>eudicotyledons</taxon>
        <taxon>Gunneridae</taxon>
        <taxon>Pentapetalae</taxon>
        <taxon>asterids</taxon>
        <taxon>campanulids</taxon>
        <taxon>Asterales</taxon>
        <taxon>Asteraceae</taxon>
        <taxon>Carduoideae</taxon>
        <taxon>Cardueae</taxon>
        <taxon>Carduinae</taxon>
        <taxon>Cynara</taxon>
    </lineage>
</organism>
<dbReference type="Gramene" id="KVI06482">
    <property type="protein sequence ID" value="KVI06482"/>
    <property type="gene ID" value="Ccrd_015179"/>
</dbReference>
<evidence type="ECO:0000313" key="2">
    <source>
        <dbReference type="EMBL" id="KVI06482.1"/>
    </source>
</evidence>
<gene>
    <name evidence="2" type="ORF">Ccrd_015179</name>
</gene>
<protein>
    <submittedName>
        <fullName evidence="2">Uncharacterized protein</fullName>
    </submittedName>
</protein>
<feature type="compositionally biased region" description="Polar residues" evidence="1">
    <location>
        <begin position="74"/>
        <end position="88"/>
    </location>
</feature>
<evidence type="ECO:0000256" key="1">
    <source>
        <dbReference type="SAM" id="MobiDB-lite"/>
    </source>
</evidence>
<name>A0A118K3U8_CYNCS</name>
<keyword evidence="3" id="KW-1185">Reference proteome</keyword>